<feature type="transmembrane region" description="Helical" evidence="7">
    <location>
        <begin position="375"/>
        <end position="397"/>
    </location>
</feature>
<dbReference type="InterPro" id="IPR050171">
    <property type="entry name" value="MFS_Transporters"/>
</dbReference>
<feature type="transmembrane region" description="Helical" evidence="7">
    <location>
        <begin position="177"/>
        <end position="195"/>
    </location>
</feature>
<keyword evidence="6 7" id="KW-0472">Membrane</keyword>
<keyword evidence="10" id="KW-1185">Reference proteome</keyword>
<dbReference type="InterPro" id="IPR011701">
    <property type="entry name" value="MFS"/>
</dbReference>
<dbReference type="Gene3D" id="1.20.1250.20">
    <property type="entry name" value="MFS general substrate transporter like domains"/>
    <property type="match status" value="1"/>
</dbReference>
<dbReference type="Pfam" id="PF07690">
    <property type="entry name" value="MFS_1"/>
    <property type="match status" value="1"/>
</dbReference>
<dbReference type="InterPro" id="IPR036259">
    <property type="entry name" value="MFS_trans_sf"/>
</dbReference>
<feature type="domain" description="Major facilitator superfamily (MFS) profile" evidence="8">
    <location>
        <begin position="18"/>
        <end position="401"/>
    </location>
</feature>
<dbReference type="InterPro" id="IPR005829">
    <property type="entry name" value="Sugar_transporter_CS"/>
</dbReference>
<feature type="transmembrane region" description="Helical" evidence="7">
    <location>
        <begin position="347"/>
        <end position="369"/>
    </location>
</feature>
<evidence type="ECO:0000256" key="5">
    <source>
        <dbReference type="ARBA" id="ARBA00022989"/>
    </source>
</evidence>
<sequence length="403" mass="40926">MTDRRTGRPATRHPGYRRAYLGAAAAFAVCMAGTTLPTPLYGLYQEQIGFSELMVTVVFAVYAFGVIGVLLLVGNVSDTVGRRPVLLCGLALGAGSAVAFLAEGGLPLLWLGRLLSGLSAGLFTGTATAYVLELAPPGRRARAGFVATAANMAGLGCGPLLSGLLAEYAPAPLVLPFVVHLVLLAASFAVTWFLPETVDGARPLRTARPRRPSLPPEVRGVFVPAGVAAFAGFALLGVFTSVSPAFLAEDLGIHNHAVVGLIVFAAFLASTFGQLLVPRLGAARAIPLGCLVLIAGLALLAVSLARTTLAPLVLSALVGGTGQGMGLRGAVGEIADAAPAEHRGGALSALFVVAYFGISIPVIGVGLLAEPLGLADAGLVFAACMALLAAASGTYLLRRARTA</sequence>
<dbReference type="Proteomes" id="UP001595975">
    <property type="component" value="Unassembled WGS sequence"/>
</dbReference>
<feature type="transmembrane region" description="Helical" evidence="7">
    <location>
        <begin position="108"/>
        <end position="132"/>
    </location>
</feature>
<feature type="transmembrane region" description="Helical" evidence="7">
    <location>
        <begin position="53"/>
        <end position="73"/>
    </location>
</feature>
<keyword evidence="4 7" id="KW-0812">Transmembrane</keyword>
<keyword evidence="2" id="KW-0813">Transport</keyword>
<feature type="transmembrane region" description="Helical" evidence="7">
    <location>
        <begin position="309"/>
        <end position="327"/>
    </location>
</feature>
<organism evidence="9 10">
    <name type="scientific">Kitasatospora misakiensis</name>
    <dbReference type="NCBI Taxonomy" id="67330"/>
    <lineage>
        <taxon>Bacteria</taxon>
        <taxon>Bacillati</taxon>
        <taxon>Actinomycetota</taxon>
        <taxon>Actinomycetes</taxon>
        <taxon>Kitasatosporales</taxon>
        <taxon>Streptomycetaceae</taxon>
        <taxon>Kitasatospora</taxon>
    </lineage>
</organism>
<keyword evidence="5 7" id="KW-1133">Transmembrane helix</keyword>
<evidence type="ECO:0000256" key="1">
    <source>
        <dbReference type="ARBA" id="ARBA00004651"/>
    </source>
</evidence>
<evidence type="ECO:0000256" key="3">
    <source>
        <dbReference type="ARBA" id="ARBA00022475"/>
    </source>
</evidence>
<proteinExistence type="predicted"/>
<evidence type="ECO:0000256" key="6">
    <source>
        <dbReference type="ARBA" id="ARBA00023136"/>
    </source>
</evidence>
<gene>
    <name evidence="9" type="ORF">ACFP3U_00325</name>
</gene>
<feature type="transmembrane region" description="Helical" evidence="7">
    <location>
        <begin position="85"/>
        <end position="102"/>
    </location>
</feature>
<evidence type="ECO:0000313" key="10">
    <source>
        <dbReference type="Proteomes" id="UP001595975"/>
    </source>
</evidence>
<evidence type="ECO:0000259" key="8">
    <source>
        <dbReference type="PROSITE" id="PS50850"/>
    </source>
</evidence>
<dbReference type="SUPFAM" id="SSF103473">
    <property type="entry name" value="MFS general substrate transporter"/>
    <property type="match status" value="1"/>
</dbReference>
<dbReference type="PANTHER" id="PTHR23517:SF13">
    <property type="entry name" value="MAJOR FACILITATOR SUPERFAMILY MFS_1"/>
    <property type="match status" value="1"/>
</dbReference>
<accession>A0ABW0WWY1</accession>
<comment type="caution">
    <text evidence="9">The sequence shown here is derived from an EMBL/GenBank/DDBJ whole genome shotgun (WGS) entry which is preliminary data.</text>
</comment>
<feature type="transmembrane region" description="Helical" evidence="7">
    <location>
        <begin position="220"/>
        <end position="247"/>
    </location>
</feature>
<dbReference type="PANTHER" id="PTHR23517">
    <property type="entry name" value="RESISTANCE PROTEIN MDTM, PUTATIVE-RELATED-RELATED"/>
    <property type="match status" value="1"/>
</dbReference>
<dbReference type="InterPro" id="IPR020846">
    <property type="entry name" value="MFS_dom"/>
</dbReference>
<dbReference type="PROSITE" id="PS50850">
    <property type="entry name" value="MFS"/>
    <property type="match status" value="1"/>
</dbReference>
<feature type="transmembrane region" description="Helical" evidence="7">
    <location>
        <begin position="20"/>
        <end position="41"/>
    </location>
</feature>
<feature type="transmembrane region" description="Helical" evidence="7">
    <location>
        <begin position="144"/>
        <end position="165"/>
    </location>
</feature>
<evidence type="ECO:0000313" key="9">
    <source>
        <dbReference type="EMBL" id="MFC5661419.1"/>
    </source>
</evidence>
<name>A0ABW0WWY1_9ACTN</name>
<dbReference type="PROSITE" id="PS00217">
    <property type="entry name" value="SUGAR_TRANSPORT_2"/>
    <property type="match status" value="1"/>
</dbReference>
<reference evidence="10" key="1">
    <citation type="journal article" date="2019" name="Int. J. Syst. Evol. Microbiol.">
        <title>The Global Catalogue of Microorganisms (GCM) 10K type strain sequencing project: providing services to taxonomists for standard genome sequencing and annotation.</title>
        <authorList>
            <consortium name="The Broad Institute Genomics Platform"/>
            <consortium name="The Broad Institute Genome Sequencing Center for Infectious Disease"/>
            <person name="Wu L."/>
            <person name="Ma J."/>
        </authorList>
    </citation>
    <scope>NUCLEOTIDE SEQUENCE [LARGE SCALE GENOMIC DNA]</scope>
    <source>
        <strain evidence="10">CGMCC 4.1437</strain>
    </source>
</reference>
<evidence type="ECO:0000256" key="4">
    <source>
        <dbReference type="ARBA" id="ARBA00022692"/>
    </source>
</evidence>
<comment type="subcellular location">
    <subcellularLocation>
        <location evidence="1">Cell membrane</location>
        <topology evidence="1">Multi-pass membrane protein</topology>
    </subcellularLocation>
</comment>
<feature type="transmembrane region" description="Helical" evidence="7">
    <location>
        <begin position="285"/>
        <end position="303"/>
    </location>
</feature>
<evidence type="ECO:0000256" key="2">
    <source>
        <dbReference type="ARBA" id="ARBA00022448"/>
    </source>
</evidence>
<dbReference type="RefSeq" id="WP_380222975.1">
    <property type="nucleotide sequence ID" value="NZ_JBHSOF010000001.1"/>
</dbReference>
<feature type="transmembrane region" description="Helical" evidence="7">
    <location>
        <begin position="253"/>
        <end position="273"/>
    </location>
</feature>
<dbReference type="EMBL" id="JBHSOF010000001">
    <property type="protein sequence ID" value="MFC5661419.1"/>
    <property type="molecule type" value="Genomic_DNA"/>
</dbReference>
<keyword evidence="3" id="KW-1003">Cell membrane</keyword>
<protein>
    <submittedName>
        <fullName evidence="9">MFS transporter</fullName>
    </submittedName>
</protein>
<evidence type="ECO:0000256" key="7">
    <source>
        <dbReference type="SAM" id="Phobius"/>
    </source>
</evidence>